<proteinExistence type="predicted"/>
<evidence type="ECO:0000256" key="1">
    <source>
        <dbReference type="SAM" id="SignalP"/>
    </source>
</evidence>
<sequence>MKHILLSMLLLTATPVFASGTITTGKIDKWGHTQDSLVLIMQSGKQVLITPEKCSVQDFYRTVTEHEKVDLKINARVIEKNTPFTIVSKGSNGNEKLHCSIKEITY</sequence>
<keyword evidence="1" id="KW-0732">Signal</keyword>
<name>A0A368EKW3_9PROT</name>
<protein>
    <submittedName>
        <fullName evidence="2">Uncharacterized protein</fullName>
    </submittedName>
</protein>
<accession>A0A368EKW3</accession>
<feature type="chain" id="PRO_5016562313" evidence="1">
    <location>
        <begin position="19"/>
        <end position="106"/>
    </location>
</feature>
<reference evidence="2 3" key="1">
    <citation type="journal article" date="2018" name="Microbiome">
        <title>Fine metagenomic profile of the Mediterranean stratified and mixed water columns revealed by assembly and recruitment.</title>
        <authorList>
            <person name="Haro-Moreno J.M."/>
            <person name="Lopez-Perez M."/>
            <person name="De La Torre J.R."/>
            <person name="Picazo A."/>
            <person name="Camacho A."/>
            <person name="Rodriguez-Valera F."/>
        </authorList>
    </citation>
    <scope>NUCLEOTIDE SEQUENCE [LARGE SCALE GENOMIC DNA]</scope>
    <source>
        <strain evidence="2">MED-G50</strain>
    </source>
</reference>
<dbReference type="Proteomes" id="UP000252289">
    <property type="component" value="Unassembled WGS sequence"/>
</dbReference>
<dbReference type="AlphaFoldDB" id="A0A368EKW3"/>
<feature type="signal peptide" evidence="1">
    <location>
        <begin position="1"/>
        <end position="18"/>
    </location>
</feature>
<comment type="caution">
    <text evidence="2">The sequence shown here is derived from an EMBL/GenBank/DDBJ whole genome shotgun (WGS) entry which is preliminary data.</text>
</comment>
<evidence type="ECO:0000313" key="2">
    <source>
        <dbReference type="EMBL" id="RCL85296.1"/>
    </source>
</evidence>
<organism evidence="2 3">
    <name type="scientific">PS1 clade bacterium</name>
    <dbReference type="NCBI Taxonomy" id="2175152"/>
    <lineage>
        <taxon>Bacteria</taxon>
        <taxon>Pseudomonadati</taxon>
        <taxon>Pseudomonadota</taxon>
        <taxon>Alphaproteobacteria</taxon>
        <taxon>PS1 clade</taxon>
    </lineage>
</organism>
<dbReference type="EMBL" id="QOQK01000003">
    <property type="protein sequence ID" value="RCL85296.1"/>
    <property type="molecule type" value="Genomic_DNA"/>
</dbReference>
<gene>
    <name evidence="2" type="ORF">DBW64_01355</name>
</gene>
<evidence type="ECO:0000313" key="3">
    <source>
        <dbReference type="Proteomes" id="UP000252289"/>
    </source>
</evidence>